<organism evidence="3 4">
    <name type="scientific">Miscanthus lutarioriparius</name>
    <dbReference type="NCBI Taxonomy" id="422564"/>
    <lineage>
        <taxon>Eukaryota</taxon>
        <taxon>Viridiplantae</taxon>
        <taxon>Streptophyta</taxon>
        <taxon>Embryophyta</taxon>
        <taxon>Tracheophyta</taxon>
        <taxon>Spermatophyta</taxon>
        <taxon>Magnoliopsida</taxon>
        <taxon>Liliopsida</taxon>
        <taxon>Poales</taxon>
        <taxon>Poaceae</taxon>
        <taxon>PACMAD clade</taxon>
        <taxon>Panicoideae</taxon>
        <taxon>Andropogonodae</taxon>
        <taxon>Andropogoneae</taxon>
        <taxon>Saccharinae</taxon>
        <taxon>Miscanthus</taxon>
    </lineage>
</organism>
<gene>
    <name evidence="3" type="ORF">NCGR_LOCUS49274</name>
</gene>
<keyword evidence="1" id="KW-0732">Signal</keyword>
<feature type="signal peptide" evidence="1">
    <location>
        <begin position="1"/>
        <end position="20"/>
    </location>
</feature>
<evidence type="ECO:0000259" key="2">
    <source>
        <dbReference type="Pfam" id="PF05922"/>
    </source>
</evidence>
<keyword evidence="4" id="KW-1185">Reference proteome</keyword>
<evidence type="ECO:0000313" key="4">
    <source>
        <dbReference type="Proteomes" id="UP000604825"/>
    </source>
</evidence>
<dbReference type="InterPro" id="IPR037045">
    <property type="entry name" value="S8pro/Inhibitor_I9_sf"/>
</dbReference>
<name>A0A811R7H1_9POAL</name>
<evidence type="ECO:0000313" key="3">
    <source>
        <dbReference type="EMBL" id="CAD6265969.1"/>
    </source>
</evidence>
<sequence length="198" mass="21528">MASSMALLLLLLAAVASTTAELDERDPHVELASINAELLKAVVASTSTTAELDEREPHVEPADEGGYKTYIILLEPPEGGQDADADAVEAWHRSFLPSTTTAQGKPRLLYSYRTVFTGFAAWLTEEELKELSAKPGFVRSFPNIIYGAQTTHTPSFLGLPKRMGEAPDNWPGNDDFHPSLEDNGFGSIDLPEARAVRT</sequence>
<accession>A0A811R7H1</accession>
<dbReference type="Proteomes" id="UP000604825">
    <property type="component" value="Unassembled WGS sequence"/>
</dbReference>
<feature type="domain" description="Inhibitor I9" evidence="2">
    <location>
        <begin position="69"/>
        <end position="146"/>
    </location>
</feature>
<dbReference type="PANTHER" id="PTHR48222:SF4">
    <property type="entry name" value="PROTEINASE INHIBITOR, PROPEPTIDE"/>
    <property type="match status" value="1"/>
</dbReference>
<dbReference type="PANTHER" id="PTHR48222">
    <property type="entry name" value="PROTEINASE INHIBITOR, PROPEPTIDE"/>
    <property type="match status" value="1"/>
</dbReference>
<dbReference type="Gene3D" id="3.30.70.80">
    <property type="entry name" value="Peptidase S8 propeptide/proteinase inhibitor I9"/>
    <property type="match status" value="1"/>
</dbReference>
<proteinExistence type="predicted"/>
<protein>
    <recommendedName>
        <fullName evidence="2">Inhibitor I9 domain-containing protein</fullName>
    </recommendedName>
</protein>
<dbReference type="AlphaFoldDB" id="A0A811R7H1"/>
<reference evidence="3" key="1">
    <citation type="submission" date="2020-10" db="EMBL/GenBank/DDBJ databases">
        <authorList>
            <person name="Han B."/>
            <person name="Lu T."/>
            <person name="Zhao Q."/>
            <person name="Huang X."/>
            <person name="Zhao Y."/>
        </authorList>
    </citation>
    <scope>NUCLEOTIDE SEQUENCE</scope>
</reference>
<dbReference type="OrthoDB" id="693236at2759"/>
<evidence type="ECO:0000256" key="1">
    <source>
        <dbReference type="SAM" id="SignalP"/>
    </source>
</evidence>
<dbReference type="EMBL" id="CAJGYO010000013">
    <property type="protein sequence ID" value="CAD6265969.1"/>
    <property type="molecule type" value="Genomic_DNA"/>
</dbReference>
<comment type="caution">
    <text evidence="3">The sequence shown here is derived from an EMBL/GenBank/DDBJ whole genome shotgun (WGS) entry which is preliminary data.</text>
</comment>
<dbReference type="Pfam" id="PF05922">
    <property type="entry name" value="Inhibitor_I9"/>
    <property type="match status" value="1"/>
</dbReference>
<dbReference type="InterPro" id="IPR010259">
    <property type="entry name" value="S8pro/Inhibitor_I9"/>
</dbReference>
<feature type="chain" id="PRO_5032444182" description="Inhibitor I9 domain-containing protein" evidence="1">
    <location>
        <begin position="21"/>
        <end position="198"/>
    </location>
</feature>